<sequence length="393" mass="45278">MKKILVTGSNGFVGKNTVVALKEAKKYEVLTIDRNNTEEELKEAVLNSDFIVHLAGVNRPKETKEFYEGNGELTEKIVSFLRKENKNTPILITSSTQATLDNDYGKSKKQSEDILISYSDDCNAKVYIFRLPNLFGKWCKPNYNSAVSTFCYNIAHDLDVWVKDPNIELNLVYIDDVVESIIDSIEENNIVDINEISEAVTSNSIGASSIQIDKYYYEVTNVYKRTLGNIVDSLKMFRNMRNSLLIPDLSDSFNKALYSTYLTYLEEDNFSYYLDKKEDNRGWLAELVKSEQFGQMFVSKTRPGITRGNHWHHTKTEKFIVIQGQAIIKFRKIDEEKVIEYIVDGERPQVLDIPPGYTHSIKNIGQDEVITLFWSNEMFNPEKTDTYFLEVNK</sequence>
<evidence type="ECO:0000313" key="3">
    <source>
        <dbReference type="EMBL" id="CEQ04528.1"/>
    </source>
</evidence>
<feature type="domain" description="Capsular polysaccharide assembling protein CapF C-terminal" evidence="2">
    <location>
        <begin position="278"/>
        <end position="387"/>
    </location>
</feature>
<dbReference type="GO" id="GO:0006096">
    <property type="term" value="P:glycolytic process"/>
    <property type="evidence" value="ECO:0007669"/>
    <property type="project" value="UniProtKB-UniPathway"/>
</dbReference>
<dbReference type="PANTHER" id="PTHR43245:SF55">
    <property type="entry name" value="NAD(P)-BINDING DOMAIN-CONTAINING PROTEIN"/>
    <property type="match status" value="1"/>
</dbReference>
<dbReference type="Pfam" id="PF01370">
    <property type="entry name" value="Epimerase"/>
    <property type="match status" value="1"/>
</dbReference>
<name>A0A0C7R5J6_PARSO</name>
<reference evidence="3 4" key="1">
    <citation type="submission" date="2015-01" db="EMBL/GenBank/DDBJ databases">
        <authorList>
            <person name="Aslett A.Martin."/>
            <person name="De Silva Nishadi"/>
        </authorList>
    </citation>
    <scope>NUCLEOTIDE SEQUENCE [LARGE SCALE GENOMIC DNA]</scope>
    <source>
        <strain evidence="3 4">R28058</strain>
    </source>
</reference>
<evidence type="ECO:0000313" key="4">
    <source>
        <dbReference type="Proteomes" id="UP000049127"/>
    </source>
</evidence>
<dbReference type="UniPathway" id="UPA00109">
    <property type="reaction ID" value="UER00181"/>
</dbReference>
<dbReference type="Gene3D" id="2.60.120.10">
    <property type="entry name" value="Jelly Rolls"/>
    <property type="match status" value="1"/>
</dbReference>
<dbReference type="SUPFAM" id="SSF51182">
    <property type="entry name" value="RmlC-like cupins"/>
    <property type="match status" value="1"/>
</dbReference>
<evidence type="ECO:0000259" key="2">
    <source>
        <dbReference type="Pfam" id="PF14667"/>
    </source>
</evidence>
<dbReference type="RefSeq" id="WP_055342487.1">
    <property type="nucleotide sequence ID" value="NZ_CEKZ01000003.1"/>
</dbReference>
<dbReference type="Pfam" id="PF14667">
    <property type="entry name" value="Polysacc_synt_C"/>
    <property type="match status" value="1"/>
</dbReference>
<dbReference type="OrthoDB" id="9801056at2"/>
<dbReference type="Gene3D" id="3.40.50.720">
    <property type="entry name" value="NAD(P)-binding Rossmann-like Domain"/>
    <property type="match status" value="1"/>
</dbReference>
<organism evidence="3 4">
    <name type="scientific">Paraclostridium sordellii</name>
    <name type="common">Clostridium sordellii</name>
    <dbReference type="NCBI Taxonomy" id="1505"/>
    <lineage>
        <taxon>Bacteria</taxon>
        <taxon>Bacillati</taxon>
        <taxon>Bacillota</taxon>
        <taxon>Clostridia</taxon>
        <taxon>Peptostreptococcales</taxon>
        <taxon>Peptostreptococcaceae</taxon>
        <taxon>Paraclostridium</taxon>
    </lineage>
</organism>
<dbReference type="InterPro" id="IPR036291">
    <property type="entry name" value="NAD(P)-bd_dom_sf"/>
</dbReference>
<dbReference type="CDD" id="cd07007">
    <property type="entry name" value="cupin_CapF-like_C"/>
    <property type="match status" value="1"/>
</dbReference>
<dbReference type="AlphaFoldDB" id="A0A0C7R5J6"/>
<gene>
    <name evidence="3" type="ORF">R28058_22611</name>
</gene>
<dbReference type="EMBL" id="CEKZ01000003">
    <property type="protein sequence ID" value="CEQ04528.1"/>
    <property type="molecule type" value="Genomic_DNA"/>
</dbReference>
<dbReference type="InterPro" id="IPR029303">
    <property type="entry name" value="CapF_C"/>
</dbReference>
<evidence type="ECO:0000259" key="1">
    <source>
        <dbReference type="Pfam" id="PF01370"/>
    </source>
</evidence>
<dbReference type="PANTHER" id="PTHR43245">
    <property type="entry name" value="BIFUNCTIONAL POLYMYXIN RESISTANCE PROTEIN ARNA"/>
    <property type="match status" value="1"/>
</dbReference>
<proteinExistence type="predicted"/>
<dbReference type="InterPro" id="IPR014710">
    <property type="entry name" value="RmlC-like_jellyroll"/>
</dbReference>
<dbReference type="SUPFAM" id="SSF51735">
    <property type="entry name" value="NAD(P)-binding Rossmann-fold domains"/>
    <property type="match status" value="1"/>
</dbReference>
<accession>A0A0C7R5J6</accession>
<feature type="domain" description="NAD-dependent epimerase/dehydratase" evidence="1">
    <location>
        <begin position="4"/>
        <end position="187"/>
    </location>
</feature>
<dbReference type="InterPro" id="IPR001509">
    <property type="entry name" value="Epimerase_deHydtase"/>
</dbReference>
<dbReference type="InterPro" id="IPR011051">
    <property type="entry name" value="RmlC_Cupin_sf"/>
</dbReference>
<dbReference type="InterPro" id="IPR050177">
    <property type="entry name" value="Lipid_A_modif_metabolic_enz"/>
</dbReference>
<protein>
    <submittedName>
        <fullName evidence="3">NAD-dependent epimerase/dehydratase</fullName>
    </submittedName>
</protein>
<dbReference type="Proteomes" id="UP000049127">
    <property type="component" value="Unassembled WGS sequence"/>
</dbReference>